<feature type="region of interest" description="Disordered" evidence="1">
    <location>
        <begin position="450"/>
        <end position="473"/>
    </location>
</feature>
<protein>
    <recommendedName>
        <fullName evidence="3">Proteasome activator complex subunit 4-like HEAT repeat-like domain-containing protein</fullName>
    </recommendedName>
</protein>
<dbReference type="AlphaFoldDB" id="A0A7R8WK47"/>
<name>A0A7R8WK47_9CRUS</name>
<dbReference type="InterPro" id="IPR035309">
    <property type="entry name" value="PSME4"/>
</dbReference>
<feature type="compositionally biased region" description="Low complexity" evidence="1">
    <location>
        <begin position="486"/>
        <end position="496"/>
    </location>
</feature>
<dbReference type="InterPro" id="IPR055455">
    <property type="entry name" value="HEAT_PSME4"/>
</dbReference>
<proteinExistence type="predicted"/>
<organism evidence="4">
    <name type="scientific">Cyprideis torosa</name>
    <dbReference type="NCBI Taxonomy" id="163714"/>
    <lineage>
        <taxon>Eukaryota</taxon>
        <taxon>Metazoa</taxon>
        <taxon>Ecdysozoa</taxon>
        <taxon>Arthropoda</taxon>
        <taxon>Crustacea</taxon>
        <taxon>Oligostraca</taxon>
        <taxon>Ostracoda</taxon>
        <taxon>Podocopa</taxon>
        <taxon>Podocopida</taxon>
        <taxon>Cytherocopina</taxon>
        <taxon>Cytheroidea</taxon>
        <taxon>Cytherideidae</taxon>
        <taxon>Cyprideis</taxon>
    </lineage>
</organism>
<dbReference type="PANTHER" id="PTHR32170">
    <property type="entry name" value="PROTEASOME ACTIVATOR COMPLEX SUBUNIT 4"/>
    <property type="match status" value="1"/>
</dbReference>
<feature type="non-terminal residue" evidence="4">
    <location>
        <position position="526"/>
    </location>
</feature>
<feature type="region of interest" description="Disordered" evidence="1">
    <location>
        <begin position="486"/>
        <end position="526"/>
    </location>
</feature>
<evidence type="ECO:0000256" key="2">
    <source>
        <dbReference type="SAM" id="SignalP"/>
    </source>
</evidence>
<feature type="chain" id="PRO_5043624569" description="Proteasome activator complex subunit 4-like HEAT repeat-like domain-containing protein" evidence="2">
    <location>
        <begin position="23"/>
        <end position="526"/>
    </location>
</feature>
<dbReference type="GO" id="GO:0016504">
    <property type="term" value="F:peptidase activator activity"/>
    <property type="evidence" value="ECO:0007669"/>
    <property type="project" value="InterPro"/>
</dbReference>
<dbReference type="GO" id="GO:0070628">
    <property type="term" value="F:proteasome binding"/>
    <property type="evidence" value="ECO:0007669"/>
    <property type="project" value="InterPro"/>
</dbReference>
<feature type="domain" description="Proteasome activator complex subunit 4-like HEAT repeat-like" evidence="3">
    <location>
        <begin position="154"/>
        <end position="432"/>
    </location>
</feature>
<dbReference type="GO" id="GO:0005829">
    <property type="term" value="C:cytosol"/>
    <property type="evidence" value="ECO:0007669"/>
    <property type="project" value="TreeGrafter"/>
</dbReference>
<dbReference type="OrthoDB" id="17907at2759"/>
<gene>
    <name evidence="4" type="ORF">CTOB1V02_LOCUS11054</name>
</gene>
<dbReference type="EMBL" id="OB665871">
    <property type="protein sequence ID" value="CAD7233231.1"/>
    <property type="molecule type" value="Genomic_DNA"/>
</dbReference>
<reference evidence="4" key="1">
    <citation type="submission" date="2020-11" db="EMBL/GenBank/DDBJ databases">
        <authorList>
            <person name="Tran Van P."/>
        </authorList>
    </citation>
    <scope>NUCLEOTIDE SEQUENCE</scope>
</reference>
<dbReference type="InterPro" id="IPR016024">
    <property type="entry name" value="ARM-type_fold"/>
</dbReference>
<sequence length="526" mass="59992">MIRKNWSPLRAVFLALIQANQSDNPSIVDLVDGAFAAIAYEGYDTNAVAVTFPEELNRLLLDPLWQSSPAPSVDKFENESEDLQKFLTRSRAHIDKKNKQLLNQYYGINTDLVTLLTTKKCEMNRHFYKLGLSFIVRLLRHEQDRPVPIPVLDLILENILTESMDVRAVCLHALSVILEQQKPLRRKVKVNPREMAVRVREKIMAAPIAGDEGIRAGEKKMAAPIAEEDMSYDGPGERWDTAWIQYDPRLWPKSQEEWEEHRYVFKSYVGWYTWTEEEVQYDTSQRSLAERDEAEWSEIEKRIFGFVDQDKNFADWIRLFSQEDRKTQDILTHTEQASFWKAFFRAFGLRVMPRFQTHLEAFSTSVEEGHQRCLSVMIGALLDASKHWSYALTDSLYSIILPLLTSALVKIIPETMADWTSAFGKVADRDPNSTTRKPLHSLYATFSDHLHDSTPLPRNDGPVPPDDLGAAAPPLSSILVRRGTTSVTSSATSSVRNLTPGAVQANPDRPEEREKHTMKSISVDNG</sequence>
<dbReference type="PANTHER" id="PTHR32170:SF3">
    <property type="entry name" value="PROTEASOME ACTIVATOR COMPLEX SUBUNIT 4"/>
    <property type="match status" value="1"/>
</dbReference>
<dbReference type="GO" id="GO:0005634">
    <property type="term" value="C:nucleus"/>
    <property type="evidence" value="ECO:0007669"/>
    <property type="project" value="TreeGrafter"/>
</dbReference>
<dbReference type="SUPFAM" id="SSF48371">
    <property type="entry name" value="ARM repeat"/>
    <property type="match status" value="1"/>
</dbReference>
<feature type="signal peptide" evidence="2">
    <location>
        <begin position="1"/>
        <end position="22"/>
    </location>
</feature>
<evidence type="ECO:0000256" key="1">
    <source>
        <dbReference type="SAM" id="MobiDB-lite"/>
    </source>
</evidence>
<accession>A0A7R8WK47</accession>
<dbReference type="Pfam" id="PF23096">
    <property type="entry name" value="HEAT_PSME4"/>
    <property type="match status" value="1"/>
</dbReference>
<evidence type="ECO:0000259" key="3">
    <source>
        <dbReference type="Pfam" id="PF23096"/>
    </source>
</evidence>
<evidence type="ECO:0000313" key="4">
    <source>
        <dbReference type="EMBL" id="CAD7233231.1"/>
    </source>
</evidence>
<dbReference type="GO" id="GO:0010499">
    <property type="term" value="P:proteasomal ubiquitin-independent protein catabolic process"/>
    <property type="evidence" value="ECO:0007669"/>
    <property type="project" value="TreeGrafter"/>
</dbReference>
<feature type="compositionally biased region" description="Basic and acidic residues" evidence="1">
    <location>
        <begin position="508"/>
        <end position="517"/>
    </location>
</feature>
<keyword evidence="2" id="KW-0732">Signal</keyword>